<evidence type="ECO:0000313" key="3">
    <source>
        <dbReference type="Proteomes" id="UP001595907"/>
    </source>
</evidence>
<keyword evidence="3" id="KW-1185">Reference proteome</keyword>
<feature type="transmembrane region" description="Helical" evidence="1">
    <location>
        <begin position="103"/>
        <end position="123"/>
    </location>
</feature>
<proteinExistence type="predicted"/>
<gene>
    <name evidence="2" type="ORF">ACFOWM_13360</name>
</gene>
<sequence>MKLFFKMLLPVIIIFVLVSIVVFTAGSVWTKYNVDGTVLMGANILFLAISIVVFIIQYAALNNPNPNVFIRSVMSGMMIKMFTTVLAVLAYVVLVGPTYNKKAVFISLFIYLLYLAAEVGAILKENRSKNVENKS</sequence>
<accession>A0ABV8QVJ1</accession>
<name>A0ABV8QVJ1_9BACT</name>
<protein>
    <recommendedName>
        <fullName evidence="4">ATP synthase protein I</fullName>
    </recommendedName>
</protein>
<keyword evidence="1" id="KW-0472">Membrane</keyword>
<feature type="transmembrane region" description="Helical" evidence="1">
    <location>
        <begin position="7"/>
        <end position="29"/>
    </location>
</feature>
<keyword evidence="1" id="KW-1133">Transmembrane helix</keyword>
<evidence type="ECO:0008006" key="4">
    <source>
        <dbReference type="Google" id="ProtNLM"/>
    </source>
</evidence>
<evidence type="ECO:0000256" key="1">
    <source>
        <dbReference type="SAM" id="Phobius"/>
    </source>
</evidence>
<organism evidence="2 3">
    <name type="scientific">Ferruginibacter yonginensis</name>
    <dbReference type="NCBI Taxonomy" id="1310416"/>
    <lineage>
        <taxon>Bacteria</taxon>
        <taxon>Pseudomonadati</taxon>
        <taxon>Bacteroidota</taxon>
        <taxon>Chitinophagia</taxon>
        <taxon>Chitinophagales</taxon>
        <taxon>Chitinophagaceae</taxon>
        <taxon>Ferruginibacter</taxon>
    </lineage>
</organism>
<keyword evidence="1" id="KW-0812">Transmembrane</keyword>
<reference evidence="3" key="1">
    <citation type="journal article" date="2019" name="Int. J. Syst. Evol. Microbiol.">
        <title>The Global Catalogue of Microorganisms (GCM) 10K type strain sequencing project: providing services to taxonomists for standard genome sequencing and annotation.</title>
        <authorList>
            <consortium name="The Broad Institute Genomics Platform"/>
            <consortium name="The Broad Institute Genome Sequencing Center for Infectious Disease"/>
            <person name="Wu L."/>
            <person name="Ma J."/>
        </authorList>
    </citation>
    <scope>NUCLEOTIDE SEQUENCE [LARGE SCALE GENOMIC DNA]</scope>
    <source>
        <strain evidence="3">CECT 8289</strain>
    </source>
</reference>
<feature type="transmembrane region" description="Helical" evidence="1">
    <location>
        <begin position="41"/>
        <end position="61"/>
    </location>
</feature>
<feature type="transmembrane region" description="Helical" evidence="1">
    <location>
        <begin position="73"/>
        <end position="97"/>
    </location>
</feature>
<evidence type="ECO:0000313" key="2">
    <source>
        <dbReference type="EMBL" id="MFC4263876.1"/>
    </source>
</evidence>
<dbReference type="EMBL" id="JBHSCZ010000005">
    <property type="protein sequence ID" value="MFC4263876.1"/>
    <property type="molecule type" value="Genomic_DNA"/>
</dbReference>
<dbReference type="Proteomes" id="UP001595907">
    <property type="component" value="Unassembled WGS sequence"/>
</dbReference>
<comment type="caution">
    <text evidence="2">The sequence shown here is derived from an EMBL/GenBank/DDBJ whole genome shotgun (WGS) entry which is preliminary data.</text>
</comment>
<dbReference type="RefSeq" id="WP_379710986.1">
    <property type="nucleotide sequence ID" value="NZ_JBHSCZ010000005.1"/>
</dbReference>